<evidence type="ECO:0000313" key="3">
    <source>
        <dbReference type="Proteomes" id="UP001177744"/>
    </source>
</evidence>
<organism evidence="2 3">
    <name type="scientific">Cnephaeus nilssonii</name>
    <name type="common">Northern bat</name>
    <name type="synonym">Eptesicus nilssonii</name>
    <dbReference type="NCBI Taxonomy" id="3371016"/>
    <lineage>
        <taxon>Eukaryota</taxon>
        <taxon>Metazoa</taxon>
        <taxon>Chordata</taxon>
        <taxon>Craniata</taxon>
        <taxon>Vertebrata</taxon>
        <taxon>Euteleostomi</taxon>
        <taxon>Mammalia</taxon>
        <taxon>Eutheria</taxon>
        <taxon>Laurasiatheria</taxon>
        <taxon>Chiroptera</taxon>
        <taxon>Yangochiroptera</taxon>
        <taxon>Vespertilionidae</taxon>
        <taxon>Cnephaeus</taxon>
    </lineage>
</organism>
<gene>
    <name evidence="2" type="ORF">QTO34_008025</name>
</gene>
<dbReference type="AlphaFoldDB" id="A0AA40I9X5"/>
<dbReference type="EMBL" id="JAULJE010000002">
    <property type="protein sequence ID" value="KAK1345566.1"/>
    <property type="molecule type" value="Genomic_DNA"/>
</dbReference>
<comment type="caution">
    <text evidence="2">The sequence shown here is derived from an EMBL/GenBank/DDBJ whole genome shotgun (WGS) entry which is preliminary data.</text>
</comment>
<evidence type="ECO:0000256" key="1">
    <source>
        <dbReference type="SAM" id="MobiDB-lite"/>
    </source>
</evidence>
<evidence type="ECO:0000313" key="2">
    <source>
        <dbReference type="EMBL" id="KAK1345566.1"/>
    </source>
</evidence>
<feature type="region of interest" description="Disordered" evidence="1">
    <location>
        <begin position="14"/>
        <end position="36"/>
    </location>
</feature>
<sequence>MVVHAKVRPSPQLRVPVFKPPHFPATQATRGSDSDGVATMAHTEVSIAMAKKDKPYADAVQVFRDLVNRLRIQLHQDQVAWSSGHPHHAAVLLRSCPCCSTTS</sequence>
<keyword evidence="3" id="KW-1185">Reference proteome</keyword>
<reference evidence="2" key="1">
    <citation type="submission" date="2023-06" db="EMBL/GenBank/DDBJ databases">
        <title>Reference genome for the Northern bat (Eptesicus nilssonii), a most northern bat species.</title>
        <authorList>
            <person name="Laine V.N."/>
            <person name="Pulliainen A.T."/>
            <person name="Lilley T.M."/>
        </authorList>
    </citation>
    <scope>NUCLEOTIDE SEQUENCE</scope>
    <source>
        <strain evidence="2">BLF_Eptnil</strain>
        <tissue evidence="2">Kidney</tissue>
    </source>
</reference>
<proteinExistence type="predicted"/>
<dbReference type="Proteomes" id="UP001177744">
    <property type="component" value="Unassembled WGS sequence"/>
</dbReference>
<protein>
    <submittedName>
        <fullName evidence="2">Uncharacterized protein</fullName>
    </submittedName>
</protein>
<accession>A0AA40I9X5</accession>
<name>A0AA40I9X5_CNENI</name>